<proteinExistence type="predicted"/>
<feature type="chain" id="PRO_5003151809" evidence="1">
    <location>
        <begin position="27"/>
        <end position="257"/>
    </location>
</feature>
<evidence type="ECO:0000256" key="1">
    <source>
        <dbReference type="SAM" id="SignalP"/>
    </source>
</evidence>
<dbReference type="EMBL" id="CP002218">
    <property type="protein sequence ID" value="ADN61918.1"/>
    <property type="molecule type" value="Genomic_DNA"/>
</dbReference>
<gene>
    <name evidence="2" type="ordered locus">BC1003_6012</name>
</gene>
<reference evidence="2" key="1">
    <citation type="submission" date="2010-09" db="EMBL/GenBank/DDBJ databases">
        <title>Complete sequence of chromosome2 of Burkholderia sp. CCGE1003.</title>
        <authorList>
            <consortium name="US DOE Joint Genome Institute"/>
            <person name="Lucas S."/>
            <person name="Copeland A."/>
            <person name="Lapidus A."/>
            <person name="Cheng J.-F."/>
            <person name="Bruce D."/>
            <person name="Goodwin L."/>
            <person name="Pitluck S."/>
            <person name="Daligault H."/>
            <person name="Davenport K."/>
            <person name="Detter J.C."/>
            <person name="Han C."/>
            <person name="Tapia R."/>
            <person name="Land M."/>
            <person name="Hauser L."/>
            <person name="Jeffries C."/>
            <person name="Kyrpides N."/>
            <person name="Ivanova N."/>
            <person name="Ovchinnikova G."/>
            <person name="Martinez-Romero E."/>
            <person name="Rogel M.A."/>
            <person name="Auchtung J."/>
            <person name="Tiedje J.M."/>
            <person name="Woyke T."/>
        </authorList>
    </citation>
    <scope>NUCLEOTIDE SEQUENCE</scope>
    <source>
        <strain evidence="2">CCGE1003</strain>
    </source>
</reference>
<keyword evidence="1" id="KW-0732">Signal</keyword>
<dbReference type="Pfam" id="PF19698">
    <property type="entry name" value="DUF6197"/>
    <property type="match status" value="1"/>
</dbReference>
<feature type="signal peptide" evidence="1">
    <location>
        <begin position="1"/>
        <end position="26"/>
    </location>
</feature>
<accession>E1TIK9</accession>
<protein>
    <submittedName>
        <fullName evidence="2">Uncharacterized protein</fullName>
    </submittedName>
</protein>
<dbReference type="InterPro" id="IPR045677">
    <property type="entry name" value="DUF6197"/>
</dbReference>
<dbReference type="HOGENOM" id="CLU_1080437_0_0_4"/>
<dbReference type="OrthoDB" id="6064720at2"/>
<dbReference type="eggNOG" id="ENOG5033C7Z">
    <property type="taxonomic scope" value="Bacteria"/>
</dbReference>
<organism evidence="2">
    <name type="scientific">Burkholderia sp. (strain CCGE1003)</name>
    <dbReference type="NCBI Taxonomy" id="640512"/>
    <lineage>
        <taxon>Bacteria</taxon>
        <taxon>Pseudomonadati</taxon>
        <taxon>Pseudomonadota</taxon>
        <taxon>Betaproteobacteria</taxon>
        <taxon>Burkholderiales</taxon>
        <taxon>Burkholderiaceae</taxon>
        <taxon>Burkholderia</taxon>
    </lineage>
</organism>
<name>E1TIK9_BURSG</name>
<sequence>MTGIRKSNLLIGMAIVGLYASHTAFAAGNRIVCHLTQRAGPYIGNCVLSYDVHEFKIGFDGRSDKLGYHALKSEVPTDVATTLQRKSPDVWQGTLVGRRPEDPTLFILRLKTKVAETPYGWYPIKSFNFTGSDVDVNIDATRLAPPSLDDLHIISETKSLLSRPGVWSQTGTRDCDPEAKSYDLFCALHHSTIKVTGTFQYRQPAMQIVRAVVDEIAASEISTHRLMEYNNARTTTLADIQHVLDMAYARLQKLMHS</sequence>
<dbReference type="KEGG" id="bgf:BC1003_6012"/>
<dbReference type="AlphaFoldDB" id="E1TIK9"/>
<evidence type="ECO:0000313" key="2">
    <source>
        <dbReference type="EMBL" id="ADN61918.1"/>
    </source>
</evidence>